<protein>
    <submittedName>
        <fullName evidence="1">Uncharacterized protein</fullName>
    </submittedName>
</protein>
<dbReference type="EMBL" id="KN835449">
    <property type="protein sequence ID" value="KIK37457.1"/>
    <property type="molecule type" value="Genomic_DNA"/>
</dbReference>
<accession>A0A0D0AT83</accession>
<proteinExistence type="predicted"/>
<dbReference type="OrthoDB" id="10478676at2759"/>
<dbReference type="HOGENOM" id="CLU_3033963_0_0_1"/>
<dbReference type="InParanoid" id="A0A0D0AT83"/>
<reference evidence="1 2" key="1">
    <citation type="submission" date="2014-04" db="EMBL/GenBank/DDBJ databases">
        <authorList>
            <consortium name="DOE Joint Genome Institute"/>
            <person name="Kuo A."/>
            <person name="Ruytinx J."/>
            <person name="Rineau F."/>
            <person name="Colpaert J."/>
            <person name="Kohler A."/>
            <person name="Nagy L.G."/>
            <person name="Floudas D."/>
            <person name="Copeland A."/>
            <person name="Barry K.W."/>
            <person name="Cichocki N."/>
            <person name="Veneault-Fourrey C."/>
            <person name="LaButti K."/>
            <person name="Lindquist E.A."/>
            <person name="Lipzen A."/>
            <person name="Lundell T."/>
            <person name="Morin E."/>
            <person name="Murat C."/>
            <person name="Sun H."/>
            <person name="Tunlid A."/>
            <person name="Henrissat B."/>
            <person name="Grigoriev I.V."/>
            <person name="Hibbett D.S."/>
            <person name="Martin F."/>
            <person name="Nordberg H.P."/>
            <person name="Cantor M.N."/>
            <person name="Hua S.X."/>
        </authorList>
    </citation>
    <scope>NUCLEOTIDE SEQUENCE [LARGE SCALE GENOMIC DNA]</scope>
    <source>
        <strain evidence="1 2">UH-Slu-Lm8-n1</strain>
    </source>
</reference>
<gene>
    <name evidence="1" type="ORF">CY34DRAFT_810327</name>
</gene>
<sequence length="55" mass="6274">MSHLPVMLIRDRVEPRVRAIHSFSFTVAQMDKVSQTNELLAIWAASVGEMFTDIQ</sequence>
<evidence type="ECO:0000313" key="1">
    <source>
        <dbReference type="EMBL" id="KIK37457.1"/>
    </source>
</evidence>
<name>A0A0D0AT83_9AGAM</name>
<evidence type="ECO:0000313" key="2">
    <source>
        <dbReference type="Proteomes" id="UP000054485"/>
    </source>
</evidence>
<reference evidence="2" key="2">
    <citation type="submission" date="2015-01" db="EMBL/GenBank/DDBJ databases">
        <title>Evolutionary Origins and Diversification of the Mycorrhizal Mutualists.</title>
        <authorList>
            <consortium name="DOE Joint Genome Institute"/>
            <consortium name="Mycorrhizal Genomics Consortium"/>
            <person name="Kohler A."/>
            <person name="Kuo A."/>
            <person name="Nagy L.G."/>
            <person name="Floudas D."/>
            <person name="Copeland A."/>
            <person name="Barry K.W."/>
            <person name="Cichocki N."/>
            <person name="Veneault-Fourrey C."/>
            <person name="LaButti K."/>
            <person name="Lindquist E.A."/>
            <person name="Lipzen A."/>
            <person name="Lundell T."/>
            <person name="Morin E."/>
            <person name="Murat C."/>
            <person name="Riley R."/>
            <person name="Ohm R."/>
            <person name="Sun H."/>
            <person name="Tunlid A."/>
            <person name="Henrissat B."/>
            <person name="Grigoriev I.V."/>
            <person name="Hibbett D.S."/>
            <person name="Martin F."/>
        </authorList>
    </citation>
    <scope>NUCLEOTIDE SEQUENCE [LARGE SCALE GENOMIC DNA]</scope>
    <source>
        <strain evidence="2">UH-Slu-Lm8-n1</strain>
    </source>
</reference>
<keyword evidence="2" id="KW-1185">Reference proteome</keyword>
<dbReference type="AlphaFoldDB" id="A0A0D0AT83"/>
<dbReference type="Proteomes" id="UP000054485">
    <property type="component" value="Unassembled WGS sequence"/>
</dbReference>
<organism evidence="1 2">
    <name type="scientific">Suillus luteus UH-Slu-Lm8-n1</name>
    <dbReference type="NCBI Taxonomy" id="930992"/>
    <lineage>
        <taxon>Eukaryota</taxon>
        <taxon>Fungi</taxon>
        <taxon>Dikarya</taxon>
        <taxon>Basidiomycota</taxon>
        <taxon>Agaricomycotina</taxon>
        <taxon>Agaricomycetes</taxon>
        <taxon>Agaricomycetidae</taxon>
        <taxon>Boletales</taxon>
        <taxon>Suillineae</taxon>
        <taxon>Suillaceae</taxon>
        <taxon>Suillus</taxon>
    </lineage>
</organism>